<comment type="caution">
    <text evidence="1">The sequence shown here is derived from an EMBL/GenBank/DDBJ whole genome shotgun (WGS) entry which is preliminary data.</text>
</comment>
<dbReference type="EMBL" id="VDLX02000022">
    <property type="protein sequence ID" value="KAB8188947.1"/>
    <property type="molecule type" value="Genomic_DNA"/>
</dbReference>
<dbReference type="PANTHER" id="PTHR30154">
    <property type="entry name" value="LEUCINE-RESPONSIVE REGULATORY PROTEIN"/>
    <property type="match status" value="1"/>
</dbReference>
<dbReference type="SUPFAM" id="SSF54909">
    <property type="entry name" value="Dimeric alpha+beta barrel"/>
    <property type="match status" value="1"/>
</dbReference>
<dbReference type="AlphaFoldDB" id="A0A5C4VHE4"/>
<dbReference type="Gene3D" id="3.30.70.920">
    <property type="match status" value="1"/>
</dbReference>
<dbReference type="PROSITE" id="PS50956">
    <property type="entry name" value="HTH_ASNC_2"/>
    <property type="match status" value="1"/>
</dbReference>
<dbReference type="Gene3D" id="1.10.10.10">
    <property type="entry name" value="Winged helix-like DNA-binding domain superfamily/Winged helix DNA-binding domain"/>
    <property type="match status" value="2"/>
</dbReference>
<dbReference type="Pfam" id="PF01037">
    <property type="entry name" value="AsnC_trans_reg"/>
    <property type="match status" value="1"/>
</dbReference>
<dbReference type="OrthoDB" id="3453230at2"/>
<dbReference type="InterPro" id="IPR036390">
    <property type="entry name" value="WH_DNA-bd_sf"/>
</dbReference>
<proteinExistence type="predicted"/>
<accession>A0A5C4VHE4</accession>
<dbReference type="InterPro" id="IPR019887">
    <property type="entry name" value="Tscrpt_reg_AsnC/Lrp_C"/>
</dbReference>
<name>A0A5C4VHE4_9ACTN</name>
<dbReference type="SMART" id="SM00344">
    <property type="entry name" value="HTH_ASNC"/>
    <property type="match status" value="2"/>
</dbReference>
<sequence length="337" mass="36007">MAITSDLDAVDRALVHALQLDGRASFRAIADVLGTSEHTIARRYRRLRSNGIVRVVGLLDGLRFGHTSWSVRLVCTPDAAGPVAEALARRDDTVWVRLLSGGTEIACGLLAGGGQDFGGQAGGGRDFAGRDGEELLLKKLPRTPRIVAMSAHATLHMFAGWRSRVAVLSQEQAERLRPPAPQETDISLGGQDHALLRVLAKDGRAGYGELAAASGWSHTTVRRRLDQLRSTGALRFDVEIPAQALGYHAEAWLWMKVEPSALASVGAALALHPEADVVAATTGPTNLMAGVTCRDTGDLYRYLTERVAPLDGVRELETAPVMRTVKRAGALLTSSTA</sequence>
<evidence type="ECO:0000313" key="1">
    <source>
        <dbReference type="EMBL" id="KAB8188947.1"/>
    </source>
</evidence>
<organism evidence="1 2">
    <name type="scientific">Nonomuraea phyllanthi</name>
    <dbReference type="NCBI Taxonomy" id="2219224"/>
    <lineage>
        <taxon>Bacteria</taxon>
        <taxon>Bacillati</taxon>
        <taxon>Actinomycetota</taxon>
        <taxon>Actinomycetes</taxon>
        <taxon>Streptosporangiales</taxon>
        <taxon>Streptosporangiaceae</taxon>
        <taxon>Nonomuraea</taxon>
    </lineage>
</organism>
<gene>
    <name evidence="1" type="ORF">FH608_041420</name>
</gene>
<dbReference type="SUPFAM" id="SSF46785">
    <property type="entry name" value="Winged helix' DNA-binding domain"/>
    <property type="match status" value="2"/>
</dbReference>
<dbReference type="GO" id="GO:0043565">
    <property type="term" value="F:sequence-specific DNA binding"/>
    <property type="evidence" value="ECO:0007669"/>
    <property type="project" value="InterPro"/>
</dbReference>
<evidence type="ECO:0000313" key="2">
    <source>
        <dbReference type="Proteomes" id="UP000312512"/>
    </source>
</evidence>
<dbReference type="InterPro" id="IPR036388">
    <property type="entry name" value="WH-like_DNA-bd_sf"/>
</dbReference>
<dbReference type="InterPro" id="IPR019888">
    <property type="entry name" value="Tscrpt_reg_AsnC-like"/>
</dbReference>
<keyword evidence="2" id="KW-1185">Reference proteome</keyword>
<reference evidence="1 2" key="1">
    <citation type="submission" date="2019-10" db="EMBL/GenBank/DDBJ databases">
        <title>Nonomuraea sp. nov., isolated from Phyllanthus amarus.</title>
        <authorList>
            <person name="Klykleung N."/>
            <person name="Tanasupawat S."/>
        </authorList>
    </citation>
    <scope>NUCLEOTIDE SEQUENCE [LARGE SCALE GENOMIC DNA]</scope>
    <source>
        <strain evidence="1 2">PA1-10</strain>
    </source>
</reference>
<dbReference type="PANTHER" id="PTHR30154:SF34">
    <property type="entry name" value="TRANSCRIPTIONAL REGULATOR AZLB"/>
    <property type="match status" value="1"/>
</dbReference>
<dbReference type="InterPro" id="IPR011008">
    <property type="entry name" value="Dimeric_a/b-barrel"/>
</dbReference>
<dbReference type="Proteomes" id="UP000312512">
    <property type="component" value="Unassembled WGS sequence"/>
</dbReference>
<dbReference type="InterPro" id="IPR000485">
    <property type="entry name" value="AsnC-type_HTH_dom"/>
</dbReference>
<dbReference type="GO" id="GO:0005829">
    <property type="term" value="C:cytosol"/>
    <property type="evidence" value="ECO:0007669"/>
    <property type="project" value="TreeGrafter"/>
</dbReference>
<dbReference type="GO" id="GO:0043200">
    <property type="term" value="P:response to amino acid"/>
    <property type="evidence" value="ECO:0007669"/>
    <property type="project" value="TreeGrafter"/>
</dbReference>
<protein>
    <submittedName>
        <fullName evidence="1">AsnC family transcriptional regulator</fullName>
    </submittedName>
</protein>
<dbReference type="PRINTS" id="PR00033">
    <property type="entry name" value="HTHASNC"/>
</dbReference>
<dbReference type="Pfam" id="PF13404">
    <property type="entry name" value="HTH_AsnC-type"/>
    <property type="match status" value="2"/>
</dbReference>